<feature type="transmembrane region" description="Helical" evidence="1">
    <location>
        <begin position="226"/>
        <end position="244"/>
    </location>
</feature>
<evidence type="ECO:0000256" key="1">
    <source>
        <dbReference type="SAM" id="Phobius"/>
    </source>
</evidence>
<dbReference type="PANTHER" id="PTHR36435">
    <property type="entry name" value="SLR1288 PROTEIN"/>
    <property type="match status" value="1"/>
</dbReference>
<feature type="domain" description="CAAX prenyl protease 2/Lysostaphin resistance protein A-like" evidence="2">
    <location>
        <begin position="191"/>
        <end position="285"/>
    </location>
</feature>
<feature type="transmembrane region" description="Helical" evidence="1">
    <location>
        <begin position="145"/>
        <end position="171"/>
    </location>
</feature>
<dbReference type="EMBL" id="BAABIM010000001">
    <property type="protein sequence ID" value="GAA4678339.1"/>
    <property type="molecule type" value="Genomic_DNA"/>
</dbReference>
<keyword evidence="1" id="KW-0472">Membrane</keyword>
<reference evidence="4" key="1">
    <citation type="journal article" date="2019" name="Int. J. Syst. Evol. Microbiol.">
        <title>The Global Catalogue of Microorganisms (GCM) 10K type strain sequencing project: providing services to taxonomists for standard genome sequencing and annotation.</title>
        <authorList>
            <consortium name="The Broad Institute Genomics Platform"/>
            <consortium name="The Broad Institute Genome Sequencing Center for Infectious Disease"/>
            <person name="Wu L."/>
            <person name="Ma J."/>
        </authorList>
    </citation>
    <scope>NUCLEOTIDE SEQUENCE [LARGE SCALE GENOMIC DNA]</scope>
    <source>
        <strain evidence="4">JCM 18127</strain>
    </source>
</reference>
<evidence type="ECO:0000259" key="2">
    <source>
        <dbReference type="Pfam" id="PF02517"/>
    </source>
</evidence>
<keyword evidence="1" id="KW-0812">Transmembrane</keyword>
<name>A0ABP8W1T1_9ACTN</name>
<protein>
    <recommendedName>
        <fullName evidence="2">CAAX prenyl protease 2/Lysostaphin resistance protein A-like domain-containing protein</fullName>
    </recommendedName>
</protein>
<dbReference type="InterPro" id="IPR003675">
    <property type="entry name" value="Rce1/LyrA-like_dom"/>
</dbReference>
<dbReference type="Proteomes" id="UP001500621">
    <property type="component" value="Unassembled WGS sequence"/>
</dbReference>
<feature type="transmembrane region" description="Helical" evidence="1">
    <location>
        <begin position="54"/>
        <end position="85"/>
    </location>
</feature>
<dbReference type="InterPro" id="IPR052710">
    <property type="entry name" value="CAAX_protease"/>
</dbReference>
<comment type="caution">
    <text evidence="3">The sequence shown here is derived from an EMBL/GenBank/DDBJ whole genome shotgun (WGS) entry which is preliminary data.</text>
</comment>
<feature type="transmembrane region" description="Helical" evidence="1">
    <location>
        <begin position="256"/>
        <end position="277"/>
    </location>
</feature>
<feature type="transmembrane region" description="Helical" evidence="1">
    <location>
        <begin position="307"/>
        <end position="328"/>
    </location>
</feature>
<feature type="transmembrane region" description="Helical" evidence="1">
    <location>
        <begin position="105"/>
        <end position="125"/>
    </location>
</feature>
<keyword evidence="1" id="KW-1133">Transmembrane helix</keyword>
<organism evidence="3 4">
    <name type="scientific">Nocardioides nanhaiensis</name>
    <dbReference type="NCBI Taxonomy" id="1476871"/>
    <lineage>
        <taxon>Bacteria</taxon>
        <taxon>Bacillati</taxon>
        <taxon>Actinomycetota</taxon>
        <taxon>Actinomycetes</taxon>
        <taxon>Propionibacteriales</taxon>
        <taxon>Nocardioidaceae</taxon>
        <taxon>Nocardioides</taxon>
    </lineage>
</organism>
<sequence>MSANPHEAFAQPVPPDPYGYGQGGYGYAPQPPPSPTHLPYHRLLRGGAWGANGWWRVVVGVIVLVVLVFLAQALPVTVLAVYYAARGMSYEDTLARLSGEIVTPSFLLVVNLGWAFSILVVWLVARTLHGLRPGWVSSVVPRMRWRYFVACLGLSLVALLVTVVLGAFLPAQAGDDVTGQLNSFTTTTRDFLLVVVLLTPLQAAGEEYVFRGYLTQAFGSLIPSPRVSAAVAVLAPSLLFALAHGAQDAPIFFDRFAFGVVAGTLVILTGGLEAAVAMHVLNNWLAFGLALAFGDMTSALNPEGSSWWNIPITVVRAVVYLALAVWVARRMGLATTTEDRLHPGSRLVPSRARM</sequence>
<dbReference type="PANTHER" id="PTHR36435:SF1">
    <property type="entry name" value="CAAX AMINO TERMINAL PROTEASE FAMILY PROTEIN"/>
    <property type="match status" value="1"/>
</dbReference>
<dbReference type="Pfam" id="PF02517">
    <property type="entry name" value="Rce1-like"/>
    <property type="match status" value="1"/>
</dbReference>
<gene>
    <name evidence="3" type="ORF">GCM10023226_14530</name>
</gene>
<proteinExistence type="predicted"/>
<evidence type="ECO:0000313" key="3">
    <source>
        <dbReference type="EMBL" id="GAA4678339.1"/>
    </source>
</evidence>
<evidence type="ECO:0000313" key="4">
    <source>
        <dbReference type="Proteomes" id="UP001500621"/>
    </source>
</evidence>
<dbReference type="RefSeq" id="WP_345264129.1">
    <property type="nucleotide sequence ID" value="NZ_BAABIM010000001.1"/>
</dbReference>
<accession>A0ABP8W1T1</accession>
<keyword evidence="4" id="KW-1185">Reference proteome</keyword>